<dbReference type="Proteomes" id="UP000706333">
    <property type="component" value="Unassembled WGS sequence"/>
</dbReference>
<proteinExistence type="predicted"/>
<organism evidence="1 2">
    <name type="scientific">Rhodobaculum claviforme</name>
    <dbReference type="NCBI Taxonomy" id="1549854"/>
    <lineage>
        <taxon>Bacteria</taxon>
        <taxon>Pseudomonadati</taxon>
        <taxon>Pseudomonadota</taxon>
        <taxon>Alphaproteobacteria</taxon>
        <taxon>Rhodobacterales</taxon>
        <taxon>Paracoccaceae</taxon>
        <taxon>Rhodobaculum</taxon>
    </lineage>
</organism>
<dbReference type="EMBL" id="NHSD01000196">
    <property type="protein sequence ID" value="MBK5927017.1"/>
    <property type="molecule type" value="Genomic_DNA"/>
</dbReference>
<evidence type="ECO:0000313" key="1">
    <source>
        <dbReference type="EMBL" id="MBK5927017.1"/>
    </source>
</evidence>
<dbReference type="Gene3D" id="3.40.50.300">
    <property type="entry name" value="P-loop containing nucleotide triphosphate hydrolases"/>
    <property type="match status" value="1"/>
</dbReference>
<evidence type="ECO:0008006" key="3">
    <source>
        <dbReference type="Google" id="ProtNLM"/>
    </source>
</evidence>
<protein>
    <recommendedName>
        <fullName evidence="3">Sulfotransferase family protein</fullName>
    </recommendedName>
</protein>
<gene>
    <name evidence="1" type="ORF">CCR87_06610</name>
</gene>
<keyword evidence="2" id="KW-1185">Reference proteome</keyword>
<reference evidence="1" key="2">
    <citation type="journal article" date="2020" name="Microorganisms">
        <title>Osmotic Adaptation and Compatible Solute Biosynthesis of Phototrophic Bacteria as Revealed from Genome Analyses.</title>
        <authorList>
            <person name="Imhoff J.F."/>
            <person name="Rahn T."/>
            <person name="Kunzel S."/>
            <person name="Keller A."/>
            <person name="Neulinger S.C."/>
        </authorList>
    </citation>
    <scope>NUCLEOTIDE SEQUENCE</scope>
    <source>
        <strain evidence="1">LMG 28126</strain>
    </source>
</reference>
<dbReference type="RefSeq" id="WP_201156785.1">
    <property type="nucleotide sequence ID" value="NZ_NHSD01000196.1"/>
</dbReference>
<evidence type="ECO:0000313" key="2">
    <source>
        <dbReference type="Proteomes" id="UP000706333"/>
    </source>
</evidence>
<accession>A0A934WIP9</accession>
<dbReference type="AlphaFoldDB" id="A0A934WIP9"/>
<dbReference type="SUPFAM" id="SSF52540">
    <property type="entry name" value="P-loop containing nucleoside triphosphate hydrolases"/>
    <property type="match status" value="1"/>
</dbReference>
<sequence>MLISHHHRFVFLKPRKTAGTTAELALSPFLHPGDLATPIQACEEALRAVPTGVRVDTIHGHWPEGWPVGWPLRLRDHSTLARAEAMMGRAIAGYRIVSMLRHPWDRAVSQFFWSMRHTDIRRRPSAAQARAFRAFTRRWGPSGWRDRVLGRERQRALDNSGLYVTRGRCRAGFLIRFEHLAEDLAALQGWLGLPGRPVPMVHTKGGLRGDGGDWRALYDRATRDLVARACAREIALGGYDFDTDTPRNGPVITPSRGAMR</sequence>
<comment type="caution">
    <text evidence="1">The sequence shown here is derived from an EMBL/GenBank/DDBJ whole genome shotgun (WGS) entry which is preliminary data.</text>
</comment>
<dbReference type="InterPro" id="IPR027417">
    <property type="entry name" value="P-loop_NTPase"/>
</dbReference>
<reference evidence="1" key="1">
    <citation type="submission" date="2017-05" db="EMBL/GenBank/DDBJ databases">
        <authorList>
            <person name="Imhoff J.F."/>
            <person name="Rahn T."/>
            <person name="Kuenzel S."/>
            <person name="Neulinger S.C."/>
        </authorList>
    </citation>
    <scope>NUCLEOTIDE SEQUENCE</scope>
    <source>
        <strain evidence="1">LMG 28126</strain>
    </source>
</reference>
<name>A0A934WIP9_9RHOB</name>